<sequence length="362" mass="37777">MTTPAQPDAMTDTMTDTTTLSQFETRRQARRILLVAILAFLALGGLLADIVSGPSGLPLSEVLNVLTGGEEASRGAEVIVWKVRLPVALMALLVGAALSLAGTEMQTVLENPLAEPFTLGVSSSAALGAGVAIILGISLPVLPPIWAVSANALVFALMSMFILQLVSQLRGGGPTVVILFGIALNFTAGALLALLQFVASADALQQLVFWTMGSLAGVRWESIVLMALVLAITLPFSLKASWQLTALRMGTTQAQSFGVDVTRLRRWALVRVSVLAACAVSIVGVIGFVGLAGPHIARITVGEDHRFLLPASVLTGAVLMSFASILSKLLVPGILLPIGIVTSLVGLPVFFALILRKKGNLS</sequence>
<dbReference type="CDD" id="cd06550">
    <property type="entry name" value="TM_ABC_iron-siderophores_like"/>
    <property type="match status" value="1"/>
</dbReference>
<comment type="caution">
    <text evidence="9">The sequence shown here is derived from an EMBL/GenBank/DDBJ whole genome shotgun (WGS) entry which is preliminary data.</text>
</comment>
<feature type="transmembrane region" description="Helical" evidence="8">
    <location>
        <begin position="117"/>
        <end position="139"/>
    </location>
</feature>
<dbReference type="PANTHER" id="PTHR30472:SF25">
    <property type="entry name" value="ABC TRANSPORTER PERMEASE PROTEIN MJ0876-RELATED"/>
    <property type="match status" value="1"/>
</dbReference>
<keyword evidence="3" id="KW-0813">Transport</keyword>
<evidence type="ECO:0000256" key="5">
    <source>
        <dbReference type="ARBA" id="ARBA00022692"/>
    </source>
</evidence>
<comment type="similarity">
    <text evidence="2">Belongs to the binding-protein-dependent transport system permease family. FecCD subfamily.</text>
</comment>
<keyword evidence="4" id="KW-1003">Cell membrane</keyword>
<gene>
    <name evidence="9" type="ORF">C8N42_1298</name>
</gene>
<dbReference type="Proteomes" id="UP000244077">
    <property type="component" value="Unassembled WGS sequence"/>
</dbReference>
<accession>A0A2T5H4A0</accession>
<protein>
    <submittedName>
        <fullName evidence="9">Iron complex transport system permease protein</fullName>
    </submittedName>
</protein>
<evidence type="ECO:0000256" key="1">
    <source>
        <dbReference type="ARBA" id="ARBA00004651"/>
    </source>
</evidence>
<evidence type="ECO:0000256" key="7">
    <source>
        <dbReference type="ARBA" id="ARBA00023136"/>
    </source>
</evidence>
<keyword evidence="10" id="KW-1185">Reference proteome</keyword>
<proteinExistence type="inferred from homology"/>
<dbReference type="InterPro" id="IPR037294">
    <property type="entry name" value="ABC_BtuC-like"/>
</dbReference>
<evidence type="ECO:0000256" key="6">
    <source>
        <dbReference type="ARBA" id="ARBA00022989"/>
    </source>
</evidence>
<keyword evidence="5 8" id="KW-0812">Transmembrane</keyword>
<evidence type="ECO:0000256" key="3">
    <source>
        <dbReference type="ARBA" id="ARBA00022448"/>
    </source>
</evidence>
<keyword evidence="6 8" id="KW-1133">Transmembrane helix</keyword>
<dbReference type="GO" id="GO:0022857">
    <property type="term" value="F:transmembrane transporter activity"/>
    <property type="evidence" value="ECO:0007669"/>
    <property type="project" value="InterPro"/>
</dbReference>
<feature type="transmembrane region" description="Helical" evidence="8">
    <location>
        <begin position="175"/>
        <end position="198"/>
    </location>
</feature>
<dbReference type="InterPro" id="IPR000522">
    <property type="entry name" value="ABC_transptr_permease_BtuC"/>
</dbReference>
<reference evidence="9 10" key="1">
    <citation type="submission" date="2018-04" db="EMBL/GenBank/DDBJ databases">
        <title>Genomic Encyclopedia of Archaeal and Bacterial Type Strains, Phase II (KMG-II): from individual species to whole genera.</title>
        <authorList>
            <person name="Goeker M."/>
        </authorList>
    </citation>
    <scope>NUCLEOTIDE SEQUENCE [LARGE SCALE GENOMIC DNA]</scope>
    <source>
        <strain evidence="9 10">DSM 100434</strain>
    </source>
</reference>
<evidence type="ECO:0000256" key="8">
    <source>
        <dbReference type="SAM" id="Phobius"/>
    </source>
</evidence>
<feature type="transmembrane region" description="Helical" evidence="8">
    <location>
        <begin position="218"/>
        <end position="238"/>
    </location>
</feature>
<feature type="transmembrane region" description="Helical" evidence="8">
    <location>
        <begin position="272"/>
        <end position="295"/>
    </location>
</feature>
<evidence type="ECO:0000256" key="4">
    <source>
        <dbReference type="ARBA" id="ARBA00022475"/>
    </source>
</evidence>
<dbReference type="PANTHER" id="PTHR30472">
    <property type="entry name" value="FERRIC ENTEROBACTIN TRANSPORT SYSTEM PERMEASE PROTEIN"/>
    <property type="match status" value="1"/>
</dbReference>
<dbReference type="FunFam" id="1.10.3470.10:FF:000001">
    <property type="entry name" value="Vitamin B12 ABC transporter permease BtuC"/>
    <property type="match status" value="1"/>
</dbReference>
<name>A0A2T5H4A0_9RHOB</name>
<feature type="transmembrane region" description="Helical" evidence="8">
    <location>
        <begin position="85"/>
        <end position="105"/>
    </location>
</feature>
<dbReference type="Gene3D" id="1.10.3470.10">
    <property type="entry name" value="ABC transporter involved in vitamin B12 uptake, BtuC"/>
    <property type="match status" value="1"/>
</dbReference>
<feature type="transmembrane region" description="Helical" evidence="8">
    <location>
        <begin position="145"/>
        <end position="163"/>
    </location>
</feature>
<dbReference type="RefSeq" id="WP_245890300.1">
    <property type="nucleotide sequence ID" value="NZ_QAOH01000029.1"/>
</dbReference>
<dbReference type="AlphaFoldDB" id="A0A2T5H4A0"/>
<feature type="transmembrane region" description="Helical" evidence="8">
    <location>
        <begin position="307"/>
        <end position="327"/>
    </location>
</feature>
<feature type="transmembrane region" description="Helical" evidence="8">
    <location>
        <begin position="334"/>
        <end position="355"/>
    </location>
</feature>
<dbReference type="GO" id="GO:0005886">
    <property type="term" value="C:plasma membrane"/>
    <property type="evidence" value="ECO:0007669"/>
    <property type="project" value="UniProtKB-SubCell"/>
</dbReference>
<evidence type="ECO:0000313" key="10">
    <source>
        <dbReference type="Proteomes" id="UP000244077"/>
    </source>
</evidence>
<dbReference type="EMBL" id="QAOH01000029">
    <property type="protein sequence ID" value="PTQ66354.1"/>
    <property type="molecule type" value="Genomic_DNA"/>
</dbReference>
<organism evidence="9 10">
    <name type="scientific">Celeribacter persicus</name>
    <dbReference type="NCBI Taxonomy" id="1651082"/>
    <lineage>
        <taxon>Bacteria</taxon>
        <taxon>Pseudomonadati</taxon>
        <taxon>Pseudomonadota</taxon>
        <taxon>Alphaproteobacteria</taxon>
        <taxon>Rhodobacterales</taxon>
        <taxon>Roseobacteraceae</taxon>
        <taxon>Celeribacter</taxon>
    </lineage>
</organism>
<evidence type="ECO:0000256" key="2">
    <source>
        <dbReference type="ARBA" id="ARBA00007935"/>
    </source>
</evidence>
<dbReference type="Pfam" id="PF01032">
    <property type="entry name" value="FecCD"/>
    <property type="match status" value="1"/>
</dbReference>
<feature type="transmembrane region" description="Helical" evidence="8">
    <location>
        <begin position="32"/>
        <end position="51"/>
    </location>
</feature>
<evidence type="ECO:0000313" key="9">
    <source>
        <dbReference type="EMBL" id="PTQ66354.1"/>
    </source>
</evidence>
<dbReference type="SUPFAM" id="SSF81345">
    <property type="entry name" value="ABC transporter involved in vitamin B12 uptake, BtuC"/>
    <property type="match status" value="1"/>
</dbReference>
<keyword evidence="7 8" id="KW-0472">Membrane</keyword>
<dbReference type="GO" id="GO:0033214">
    <property type="term" value="P:siderophore-iron import into cell"/>
    <property type="evidence" value="ECO:0007669"/>
    <property type="project" value="TreeGrafter"/>
</dbReference>
<comment type="subcellular location">
    <subcellularLocation>
        <location evidence="1">Cell membrane</location>
        <topology evidence="1">Multi-pass membrane protein</topology>
    </subcellularLocation>
</comment>